<dbReference type="SUPFAM" id="SSF53807">
    <property type="entry name" value="Helical backbone' metal receptor"/>
    <property type="match status" value="1"/>
</dbReference>
<feature type="coiled-coil region" evidence="5">
    <location>
        <begin position="200"/>
        <end position="234"/>
    </location>
</feature>
<comment type="similarity">
    <text evidence="2">Belongs to the bacterial solute-binding protein 8 family.</text>
</comment>
<feature type="chain" id="PRO_5039608178" evidence="7">
    <location>
        <begin position="28"/>
        <end position="346"/>
    </location>
</feature>
<sequence>MSNRAKSFAALMSLLCIMLLISACSGAANTNNAAPGNSAAPSNDAGGQQTEGQDEEVAQTDKFPRTVKAANGEITIEKEPKKVAVVHWGYGDSLLLFDLPSVALALPFTEKQSVLATESYKPYVDKHDELVVVGENTQVNMEALLAYAPDLIIAGNSVNQAVGGELEKIAPTVVIDEAETDVWANWPALVAKFGEILGQEDAAQSYIAEYENKLKTAKEKLAGLEGTVAFLQVRADAVWLQGVDYLKPYYEGMGLTPPAGDVMAEGAQLTLEGLSELDADHLFLGYFNYSDQSVGALTDEWDDSAVWKSLKAVQSGQVYAIDGQLALSYGPIGNSYGVQAVLEALE</sequence>
<accession>A0A927CPB5</accession>
<evidence type="ECO:0000313" key="10">
    <source>
        <dbReference type="Proteomes" id="UP000632125"/>
    </source>
</evidence>
<dbReference type="PROSITE" id="PS51257">
    <property type="entry name" value="PROKAR_LIPOPROTEIN"/>
    <property type="match status" value="1"/>
</dbReference>
<dbReference type="Pfam" id="PF01497">
    <property type="entry name" value="Peripla_BP_2"/>
    <property type="match status" value="1"/>
</dbReference>
<evidence type="ECO:0000313" key="9">
    <source>
        <dbReference type="EMBL" id="MBD2870592.1"/>
    </source>
</evidence>
<dbReference type="InterPro" id="IPR051313">
    <property type="entry name" value="Bact_iron-sidero_bind"/>
</dbReference>
<evidence type="ECO:0000256" key="4">
    <source>
        <dbReference type="ARBA" id="ARBA00022729"/>
    </source>
</evidence>
<evidence type="ECO:0000256" key="3">
    <source>
        <dbReference type="ARBA" id="ARBA00022448"/>
    </source>
</evidence>
<dbReference type="PANTHER" id="PTHR30532:SF24">
    <property type="entry name" value="FERRIC ENTEROBACTIN-BINDING PERIPLASMIC PROTEIN FEPB"/>
    <property type="match status" value="1"/>
</dbReference>
<evidence type="ECO:0000256" key="7">
    <source>
        <dbReference type="SAM" id="SignalP"/>
    </source>
</evidence>
<feature type="domain" description="Fe/B12 periplasmic-binding" evidence="8">
    <location>
        <begin position="82"/>
        <end position="346"/>
    </location>
</feature>
<feature type="compositionally biased region" description="Low complexity" evidence="6">
    <location>
        <begin position="35"/>
        <end position="45"/>
    </location>
</feature>
<dbReference type="InterPro" id="IPR002491">
    <property type="entry name" value="ABC_transptr_periplasmic_BD"/>
</dbReference>
<feature type="signal peptide" evidence="7">
    <location>
        <begin position="1"/>
        <end position="27"/>
    </location>
</feature>
<dbReference type="RefSeq" id="WP_190863647.1">
    <property type="nucleotide sequence ID" value="NZ_JACXIY010000022.1"/>
</dbReference>
<comment type="caution">
    <text evidence="9">The sequence shown here is derived from an EMBL/GenBank/DDBJ whole genome shotgun (WGS) entry which is preliminary data.</text>
</comment>
<gene>
    <name evidence="9" type="ORF">IDH41_18585</name>
</gene>
<dbReference type="AlphaFoldDB" id="A0A927CPB5"/>
<dbReference type="GO" id="GO:0030288">
    <property type="term" value="C:outer membrane-bounded periplasmic space"/>
    <property type="evidence" value="ECO:0007669"/>
    <property type="project" value="TreeGrafter"/>
</dbReference>
<dbReference type="Proteomes" id="UP000632125">
    <property type="component" value="Unassembled WGS sequence"/>
</dbReference>
<keyword evidence="5" id="KW-0175">Coiled coil</keyword>
<evidence type="ECO:0000256" key="1">
    <source>
        <dbReference type="ARBA" id="ARBA00004196"/>
    </source>
</evidence>
<dbReference type="EMBL" id="JACXIY010000022">
    <property type="protein sequence ID" value="MBD2870592.1"/>
    <property type="molecule type" value="Genomic_DNA"/>
</dbReference>
<dbReference type="GO" id="GO:1901678">
    <property type="term" value="P:iron coordination entity transport"/>
    <property type="evidence" value="ECO:0007669"/>
    <property type="project" value="UniProtKB-ARBA"/>
</dbReference>
<dbReference type="PANTHER" id="PTHR30532">
    <property type="entry name" value="IRON III DICITRATE-BINDING PERIPLASMIC PROTEIN"/>
    <property type="match status" value="1"/>
</dbReference>
<proteinExistence type="inferred from homology"/>
<keyword evidence="4 7" id="KW-0732">Signal</keyword>
<protein>
    <submittedName>
        <fullName evidence="9">ABC transporter substrate-binding protein</fullName>
    </submittedName>
</protein>
<name>A0A927CPB5_9BACL</name>
<dbReference type="Gene3D" id="3.40.50.1980">
    <property type="entry name" value="Nitrogenase molybdenum iron protein domain"/>
    <property type="match status" value="2"/>
</dbReference>
<evidence type="ECO:0000256" key="5">
    <source>
        <dbReference type="SAM" id="Coils"/>
    </source>
</evidence>
<reference evidence="9" key="1">
    <citation type="submission" date="2020-09" db="EMBL/GenBank/DDBJ databases">
        <title>A novel bacterium of genus Paenibacillus, isolated from South China Sea.</title>
        <authorList>
            <person name="Huang H."/>
            <person name="Mo K."/>
            <person name="Hu Y."/>
        </authorList>
    </citation>
    <scope>NUCLEOTIDE SEQUENCE</scope>
    <source>
        <strain evidence="9">IB182493</strain>
    </source>
</reference>
<dbReference type="PROSITE" id="PS50983">
    <property type="entry name" value="FE_B12_PBP"/>
    <property type="match status" value="1"/>
</dbReference>
<keyword evidence="10" id="KW-1185">Reference proteome</keyword>
<comment type="subcellular location">
    <subcellularLocation>
        <location evidence="1">Cell envelope</location>
    </subcellularLocation>
</comment>
<feature type="region of interest" description="Disordered" evidence="6">
    <location>
        <begin position="35"/>
        <end position="61"/>
    </location>
</feature>
<organism evidence="9 10">
    <name type="scientific">Paenibacillus arenilitoris</name>
    <dbReference type="NCBI Taxonomy" id="2772299"/>
    <lineage>
        <taxon>Bacteria</taxon>
        <taxon>Bacillati</taxon>
        <taxon>Bacillota</taxon>
        <taxon>Bacilli</taxon>
        <taxon>Bacillales</taxon>
        <taxon>Paenibacillaceae</taxon>
        <taxon>Paenibacillus</taxon>
    </lineage>
</organism>
<evidence type="ECO:0000256" key="6">
    <source>
        <dbReference type="SAM" id="MobiDB-lite"/>
    </source>
</evidence>
<evidence type="ECO:0000256" key="2">
    <source>
        <dbReference type="ARBA" id="ARBA00008814"/>
    </source>
</evidence>
<keyword evidence="3" id="KW-0813">Transport</keyword>
<evidence type="ECO:0000259" key="8">
    <source>
        <dbReference type="PROSITE" id="PS50983"/>
    </source>
</evidence>